<keyword evidence="2 3" id="KW-0040">ANK repeat</keyword>
<dbReference type="EMBL" id="JARVKM010000027">
    <property type="protein sequence ID" value="KAK9776465.1"/>
    <property type="molecule type" value="Genomic_DNA"/>
</dbReference>
<dbReference type="InterPro" id="IPR002110">
    <property type="entry name" value="Ankyrin_rpt"/>
</dbReference>
<evidence type="ECO:0000313" key="4">
    <source>
        <dbReference type="EMBL" id="KAK9776465.1"/>
    </source>
</evidence>
<dbReference type="PROSITE" id="PS50297">
    <property type="entry name" value="ANK_REP_REGION"/>
    <property type="match status" value="1"/>
</dbReference>
<keyword evidence="1" id="KW-0677">Repeat</keyword>
<evidence type="ECO:0000256" key="2">
    <source>
        <dbReference type="ARBA" id="ARBA00023043"/>
    </source>
</evidence>
<keyword evidence="5" id="KW-1185">Reference proteome</keyword>
<dbReference type="InterPro" id="IPR036770">
    <property type="entry name" value="Ankyrin_rpt-contain_sf"/>
</dbReference>
<comment type="caution">
    <text evidence="4">The sequence shown here is derived from an EMBL/GenBank/DDBJ whole genome shotgun (WGS) entry which is preliminary data.</text>
</comment>
<dbReference type="PROSITE" id="PS50088">
    <property type="entry name" value="ANK_REPEAT"/>
    <property type="match status" value="1"/>
</dbReference>
<evidence type="ECO:0000256" key="3">
    <source>
        <dbReference type="PROSITE-ProRule" id="PRU00023"/>
    </source>
</evidence>
<dbReference type="SMART" id="SM00248">
    <property type="entry name" value="ANK"/>
    <property type="match status" value="5"/>
</dbReference>
<dbReference type="Proteomes" id="UP001465668">
    <property type="component" value="Unassembled WGS sequence"/>
</dbReference>
<dbReference type="PANTHER" id="PTHR24123:SF141">
    <property type="entry name" value="ANKYRIN 2, ISOFORM U"/>
    <property type="match status" value="1"/>
</dbReference>
<proteinExistence type="predicted"/>
<name>A0ABR2XS08_9PEZI</name>
<gene>
    <name evidence="4" type="ORF">SCAR479_06788</name>
</gene>
<dbReference type="InterPro" id="IPR051165">
    <property type="entry name" value="Multifunctional_ANK_Repeat"/>
</dbReference>
<reference evidence="4 5" key="1">
    <citation type="submission" date="2024-02" db="EMBL/GenBank/DDBJ databases">
        <title>First draft genome assembly of two strains of Seiridium cardinale.</title>
        <authorList>
            <person name="Emiliani G."/>
            <person name="Scali E."/>
        </authorList>
    </citation>
    <scope>NUCLEOTIDE SEQUENCE [LARGE SCALE GENOMIC DNA]</scope>
    <source>
        <strain evidence="4 5">BM-138-000479</strain>
    </source>
</reference>
<organism evidence="4 5">
    <name type="scientific">Seiridium cardinale</name>
    <dbReference type="NCBI Taxonomy" id="138064"/>
    <lineage>
        <taxon>Eukaryota</taxon>
        <taxon>Fungi</taxon>
        <taxon>Dikarya</taxon>
        <taxon>Ascomycota</taxon>
        <taxon>Pezizomycotina</taxon>
        <taxon>Sordariomycetes</taxon>
        <taxon>Xylariomycetidae</taxon>
        <taxon>Amphisphaeriales</taxon>
        <taxon>Sporocadaceae</taxon>
        <taxon>Seiridium</taxon>
    </lineage>
</organism>
<evidence type="ECO:0000256" key="1">
    <source>
        <dbReference type="ARBA" id="ARBA00022737"/>
    </source>
</evidence>
<dbReference type="SUPFAM" id="SSF48403">
    <property type="entry name" value="Ankyrin repeat"/>
    <property type="match status" value="1"/>
</dbReference>
<dbReference type="Pfam" id="PF00023">
    <property type="entry name" value="Ank"/>
    <property type="match status" value="1"/>
</dbReference>
<accession>A0ABR2XS08</accession>
<dbReference type="PANTHER" id="PTHR24123">
    <property type="entry name" value="ANKYRIN REPEAT-CONTAINING"/>
    <property type="match status" value="1"/>
</dbReference>
<evidence type="ECO:0000313" key="5">
    <source>
        <dbReference type="Proteomes" id="UP001465668"/>
    </source>
</evidence>
<feature type="repeat" description="ANK" evidence="3">
    <location>
        <begin position="226"/>
        <end position="258"/>
    </location>
</feature>
<protein>
    <submittedName>
        <fullName evidence="4">Ankyrin repeat-containing protein</fullName>
    </submittedName>
</protein>
<sequence length="333" mass="36102">MISQSALDDLLDALEADDPGHLKALCEKPTLSLGDAQNYLESLVTKDIDVDVIRALLDNGASAKSLSPSYLRNCRSLELLELLAENGLNFKDEGHKILENAVPDRQIIDFLLDQGADINRTDTWYDTNGERLPPMARTAMGRGALFDKTLTVLNNAAAFGDVGLFDYLVSRGAEPGKSIALHTASHCLDPAKVKAMIAHLIEKYGFDPNADDNPTGMRLLGMMSDDTGVPLDFAVRFKNIAAVEALLQYGADPNVRDHLPLREAVALGWAATKPFLEAGADANVALSKAVETGELQIAKLCIEHKADPRVALNEIATDKLEVNQEMLELLGNE</sequence>
<dbReference type="Gene3D" id="1.25.40.20">
    <property type="entry name" value="Ankyrin repeat-containing domain"/>
    <property type="match status" value="2"/>
</dbReference>